<reference key="1">
    <citation type="submission" date="2016-07" db="EMBL/GenBank/DDBJ databases">
        <title>Nontailed viruses are major unrecognized killers of bacteria in the ocean.</title>
        <authorList>
            <person name="Kauffman K."/>
            <person name="Hussain F."/>
            <person name="Yang J."/>
            <person name="Arevalo P."/>
            <person name="Brown J."/>
            <person name="Cutler M."/>
            <person name="Kelly L."/>
            <person name="Polz M.F."/>
        </authorList>
    </citation>
    <scope>NUCLEOTIDE SEQUENCE [LARGE SCALE GENOMIC DNA]</scope>
    <source>
        <strain>10N.261.52.F7</strain>
    </source>
</reference>
<dbReference type="PANTHER" id="PTHR41773">
    <property type="entry name" value="GTP PYROPHOSPHATASE-RELATED"/>
    <property type="match status" value="1"/>
</dbReference>
<dbReference type="InterPro" id="IPR043519">
    <property type="entry name" value="NT_sf"/>
</dbReference>
<sequence length="356" mass="40922">MGKKEILAEFDAKTNILLSLESMTSSLLQALVSQDGVQIHSITSRTKQRESLVGKIGRPDKSYENLLEITDVVGFRITTYFSEDVDNIAGLIEKEFSIDRENSIDKRKSLEPDRFGYMSLHLVGQHKNSRLKLPEYKHFKSIKFEIQIRSILQHAWAEIEHDIGYKSTKEVPDELKRRFSRLAGLLELADEEFQSIKNGIEYYRSNLPEQVNSSPDDVSLNLESLTYFVNTNDKVKTLENEMLSAFNCEELTPAKDRSLAHNLEFLNRMEIFTLGQLIEKIEDVSSFVVPFLKVWISEPRKSQSISRGISLLYLTYINLAMRDDRSYSEYVLGAAPFDDISSLADEIQETWSQLKI</sequence>
<dbReference type="GO" id="GO:0015969">
    <property type="term" value="P:guanosine tetraphosphate metabolic process"/>
    <property type="evidence" value="ECO:0007669"/>
    <property type="project" value="InterPro"/>
</dbReference>
<dbReference type="Gene3D" id="3.30.460.10">
    <property type="entry name" value="Beta Polymerase, domain 2"/>
    <property type="match status" value="1"/>
</dbReference>
<name>A0AB36XJP3_9VIBR</name>
<accession>A0AB36XJP3</accession>
<dbReference type="AlphaFoldDB" id="A0AB36XJP3"/>
<reference evidence="2" key="3">
    <citation type="journal article" date="2018" name="Nature">
        <title>A major lineage of non-tailed dsDNA viruses as unrecognized killers of marine bacteria.</title>
        <authorList>
            <person name="Kauffman K.M."/>
            <person name="Hussain F.A."/>
            <person name="Yang J."/>
            <person name="Arevalo P."/>
            <person name="Brown J.M."/>
            <person name="Chang W.K."/>
            <person name="VanInsberghe D."/>
            <person name="Elsherbini J."/>
            <person name="Sharma R.S."/>
            <person name="Cutler M.B."/>
            <person name="Kelly L."/>
            <person name="Polz M.F."/>
        </authorList>
    </citation>
    <scope>NUCLEOTIDE SEQUENCE</scope>
    <source>
        <strain evidence="2">10N.261.52.F7</strain>
    </source>
</reference>
<reference evidence="2" key="2">
    <citation type="submission" date="2016-07" db="EMBL/GenBank/DDBJ databases">
        <authorList>
            <person name="Kauffman K."/>
            <person name="Arevalo P."/>
            <person name="Polz M.F."/>
        </authorList>
    </citation>
    <scope>NUCLEOTIDE SEQUENCE</scope>
    <source>
        <strain evidence="2">10N.261.52.F7</strain>
    </source>
</reference>
<protein>
    <recommendedName>
        <fullName evidence="1">RelA/SpoT domain-containing protein</fullName>
    </recommendedName>
</protein>
<organism evidence="2">
    <name type="scientific">Vibrio lentus</name>
    <dbReference type="NCBI Taxonomy" id="136468"/>
    <lineage>
        <taxon>Bacteria</taxon>
        <taxon>Pseudomonadati</taxon>
        <taxon>Pseudomonadota</taxon>
        <taxon>Gammaproteobacteria</taxon>
        <taxon>Vibrionales</taxon>
        <taxon>Vibrionaceae</taxon>
        <taxon>Vibrio</taxon>
    </lineage>
</organism>
<dbReference type="EMBL" id="MCXM01000035">
    <property type="protein sequence ID" value="PMK43530.1"/>
    <property type="molecule type" value="Genomic_DNA"/>
</dbReference>
<dbReference type="CDD" id="cd05399">
    <property type="entry name" value="NT_Rel-Spo_like"/>
    <property type="match status" value="1"/>
</dbReference>
<proteinExistence type="predicted"/>
<dbReference type="RefSeq" id="WP_102282354.1">
    <property type="nucleotide sequence ID" value="NZ_JAJGZN020000001.1"/>
</dbReference>
<comment type="caution">
    <text evidence="2">The sequence shown here is derived from an EMBL/GenBank/DDBJ whole genome shotgun (WGS) entry which is preliminary data.</text>
</comment>
<gene>
    <name evidence="2" type="ORF">BCT99_06760</name>
</gene>
<dbReference type="InterPro" id="IPR007685">
    <property type="entry name" value="RelA_SpoT"/>
</dbReference>
<dbReference type="Pfam" id="PF04607">
    <property type="entry name" value="RelA_SpoT"/>
    <property type="match status" value="1"/>
</dbReference>
<evidence type="ECO:0000259" key="1">
    <source>
        <dbReference type="SMART" id="SM00954"/>
    </source>
</evidence>
<feature type="domain" description="RelA/SpoT" evidence="1">
    <location>
        <begin position="44"/>
        <end position="171"/>
    </location>
</feature>
<evidence type="ECO:0000313" key="2">
    <source>
        <dbReference type="EMBL" id="PMK43530.1"/>
    </source>
</evidence>
<dbReference type="PANTHER" id="PTHR41773:SF1">
    <property type="entry name" value="RELA_SPOT DOMAIN-CONTAINING PROTEIN"/>
    <property type="match status" value="1"/>
</dbReference>
<dbReference type="SMART" id="SM00954">
    <property type="entry name" value="RelA_SpoT"/>
    <property type="match status" value="1"/>
</dbReference>
<dbReference type="SUPFAM" id="SSF81301">
    <property type="entry name" value="Nucleotidyltransferase"/>
    <property type="match status" value="1"/>
</dbReference>
<dbReference type="Gene3D" id="1.10.287.860">
    <property type="entry name" value="Nucleotidyltransferase"/>
    <property type="match status" value="1"/>
</dbReference>